<dbReference type="AlphaFoldDB" id="A0ABD2XU37"/>
<sequence>MARSRLGVEGGEGNSKRNGLFLDLFEVGMPTMFANWPATKSFMRILFLFQEKLPISSPVVFLAQRRDDLKIEERMQSSRFKSGLSIEP</sequence>
<evidence type="ECO:0000313" key="2">
    <source>
        <dbReference type="Proteomes" id="UP001630127"/>
    </source>
</evidence>
<gene>
    <name evidence="1" type="ORF">ACH5RR_040943</name>
</gene>
<evidence type="ECO:0000313" key="1">
    <source>
        <dbReference type="EMBL" id="KAL3498211.1"/>
    </source>
</evidence>
<proteinExistence type="predicted"/>
<protein>
    <submittedName>
        <fullName evidence="1">Uncharacterized protein</fullName>
    </submittedName>
</protein>
<accession>A0ABD2XU37</accession>
<reference evidence="1 2" key="1">
    <citation type="submission" date="2024-11" db="EMBL/GenBank/DDBJ databases">
        <title>A near-complete genome assembly of Cinchona calisaya.</title>
        <authorList>
            <person name="Lian D.C."/>
            <person name="Zhao X.W."/>
            <person name="Wei L."/>
        </authorList>
    </citation>
    <scope>NUCLEOTIDE SEQUENCE [LARGE SCALE GENOMIC DNA]</scope>
    <source>
        <tissue evidence="1">Nenye</tissue>
    </source>
</reference>
<keyword evidence="2" id="KW-1185">Reference proteome</keyword>
<organism evidence="1 2">
    <name type="scientific">Cinchona calisaya</name>
    <dbReference type="NCBI Taxonomy" id="153742"/>
    <lineage>
        <taxon>Eukaryota</taxon>
        <taxon>Viridiplantae</taxon>
        <taxon>Streptophyta</taxon>
        <taxon>Embryophyta</taxon>
        <taxon>Tracheophyta</taxon>
        <taxon>Spermatophyta</taxon>
        <taxon>Magnoliopsida</taxon>
        <taxon>eudicotyledons</taxon>
        <taxon>Gunneridae</taxon>
        <taxon>Pentapetalae</taxon>
        <taxon>asterids</taxon>
        <taxon>lamiids</taxon>
        <taxon>Gentianales</taxon>
        <taxon>Rubiaceae</taxon>
        <taxon>Cinchonoideae</taxon>
        <taxon>Cinchoneae</taxon>
        <taxon>Cinchona</taxon>
    </lineage>
</organism>
<dbReference type="Proteomes" id="UP001630127">
    <property type="component" value="Unassembled WGS sequence"/>
</dbReference>
<comment type="caution">
    <text evidence="1">The sequence shown here is derived from an EMBL/GenBank/DDBJ whole genome shotgun (WGS) entry which is preliminary data.</text>
</comment>
<name>A0ABD2XU37_9GENT</name>
<dbReference type="EMBL" id="JBJUIK010000017">
    <property type="protein sequence ID" value="KAL3498211.1"/>
    <property type="molecule type" value="Genomic_DNA"/>
</dbReference>